<evidence type="ECO:0000256" key="16">
    <source>
        <dbReference type="ARBA" id="ARBA00082590"/>
    </source>
</evidence>
<dbReference type="InterPro" id="IPR015496">
    <property type="entry name" value="Ubiquilin"/>
</dbReference>
<reference evidence="20" key="1">
    <citation type="submission" date="2014-05" db="EMBL/GenBank/DDBJ databases">
        <authorList>
            <person name="Chronopoulou M."/>
        </authorList>
    </citation>
    <scope>NUCLEOTIDE SEQUENCE</scope>
    <source>
        <tissue evidence="20">Whole organism</tissue>
    </source>
</reference>
<dbReference type="CDD" id="cd01808">
    <property type="entry name" value="Ubl_PLICs"/>
    <property type="match status" value="1"/>
</dbReference>
<keyword evidence="10" id="KW-0234">DNA repair</keyword>
<evidence type="ECO:0000256" key="17">
    <source>
        <dbReference type="SAM" id="MobiDB-lite"/>
    </source>
</evidence>
<proteinExistence type="predicted"/>
<dbReference type="InterPro" id="IPR015940">
    <property type="entry name" value="UBA"/>
</dbReference>
<keyword evidence="8" id="KW-0256">Endoplasmic reticulum</keyword>
<feature type="domain" description="UBA" evidence="18">
    <location>
        <begin position="523"/>
        <end position="567"/>
    </location>
</feature>
<keyword evidence="4" id="KW-0158">Chromosome</keyword>
<evidence type="ECO:0000256" key="2">
    <source>
        <dbReference type="ARBA" id="ARBA00004286"/>
    </source>
</evidence>
<evidence type="ECO:0000259" key="19">
    <source>
        <dbReference type="PROSITE" id="PS50053"/>
    </source>
</evidence>
<evidence type="ECO:0000256" key="14">
    <source>
        <dbReference type="ARBA" id="ARBA00075189"/>
    </source>
</evidence>
<feature type="region of interest" description="Disordered" evidence="17">
    <location>
        <begin position="87"/>
        <end position="125"/>
    </location>
</feature>
<dbReference type="SMART" id="SM00165">
    <property type="entry name" value="UBA"/>
    <property type="match status" value="1"/>
</dbReference>
<dbReference type="Gene3D" id="1.10.260.100">
    <property type="match status" value="2"/>
</dbReference>
<dbReference type="InterPro" id="IPR029071">
    <property type="entry name" value="Ubiquitin-like_domsf"/>
</dbReference>
<evidence type="ECO:0000256" key="7">
    <source>
        <dbReference type="ARBA" id="ARBA00022763"/>
    </source>
</evidence>
<feature type="compositionally biased region" description="Low complexity" evidence="17">
    <location>
        <begin position="270"/>
        <end position="284"/>
    </location>
</feature>
<feature type="compositionally biased region" description="Low complexity" evidence="17">
    <location>
        <begin position="89"/>
        <end position="108"/>
    </location>
</feature>
<feature type="region of interest" description="Disordered" evidence="17">
    <location>
        <begin position="440"/>
        <end position="500"/>
    </location>
</feature>
<comment type="subunit">
    <text evidence="11">Homooligomer. Binds signal sequences of proteins that are targeted to the endoplasmic reticulum. Interacts (via UBA domain) with GJA1 (not ubiquitinated) and with ubiquitin; both compete for the same binding site. Interacts (via UBA domain) with ubiquitin and with polyubiquitin chains. Interacts (via ubiquitin-like domain) with PSMD2 and PSMD4, regulatory subunits of the 26S proteasome. Interacts with ATXN1/SCA1; interaction with ATXN1 inhibits polyubiquitination of UBQLN4 and interferes with PSMD4 binding. Interacts with HERPUD1. Interacts (via ubiquitin-like domain) with UBQLN1 (via UBA domain). Interacts with UBQLN2. Interacts (via STI1 1 and 2 domains) with MAP1LC3A/B/C. Interacts with BAG6. Interacts with MRE11 (when ubiquitinated); interaction with ubiquitinated MRE11 leads to MRE11 removal from chromatin. Interacts with DESI1/POST; leading to nuclear export. Interacts with BCL2A1 and BCL2L10.</text>
</comment>
<dbReference type="PRINTS" id="PR00348">
    <property type="entry name" value="UBIQUITIN"/>
</dbReference>
<organism evidence="20">
    <name type="scientific">Lepeophtheirus salmonis</name>
    <name type="common">Salmon louse</name>
    <name type="synonym">Caligus salmonis</name>
    <dbReference type="NCBI Taxonomy" id="72036"/>
    <lineage>
        <taxon>Eukaryota</taxon>
        <taxon>Metazoa</taxon>
        <taxon>Ecdysozoa</taxon>
        <taxon>Arthropoda</taxon>
        <taxon>Crustacea</taxon>
        <taxon>Multicrustacea</taxon>
        <taxon>Hexanauplia</taxon>
        <taxon>Copepoda</taxon>
        <taxon>Siphonostomatoida</taxon>
        <taxon>Caligidae</taxon>
        <taxon>Lepeophtheirus</taxon>
    </lineage>
</organism>
<keyword evidence="6" id="KW-0597">Phosphoprotein</keyword>
<evidence type="ECO:0000256" key="11">
    <source>
        <dbReference type="ARBA" id="ARBA00061737"/>
    </source>
</evidence>
<dbReference type="SMART" id="SM00213">
    <property type="entry name" value="UBQ"/>
    <property type="match status" value="1"/>
</dbReference>
<gene>
    <name evidence="20" type="primary">Ubqn</name>
</gene>
<evidence type="ECO:0000256" key="4">
    <source>
        <dbReference type="ARBA" id="ARBA00022454"/>
    </source>
</evidence>
<protein>
    <recommendedName>
        <fullName evidence="12">Ubiquilin</fullName>
    </recommendedName>
    <alternativeName>
        <fullName evidence="15">Ataxin-1 interacting ubiquitin-like protein</fullName>
    </alternativeName>
    <alternativeName>
        <fullName evidence="16">Ataxin-1 ubiquitin-like-interacting protein A1U</fullName>
    </alternativeName>
    <alternativeName>
        <fullName evidence="14">Connexin43-interacting protein of 75 kDa</fullName>
    </alternativeName>
    <alternativeName>
        <fullName evidence="13">Ubiquilin-4</fullName>
    </alternativeName>
</protein>
<dbReference type="SMART" id="SM00727">
    <property type="entry name" value="STI1"/>
    <property type="match status" value="4"/>
</dbReference>
<dbReference type="Pfam" id="PF00627">
    <property type="entry name" value="UBA"/>
    <property type="match status" value="1"/>
</dbReference>
<evidence type="ECO:0000256" key="13">
    <source>
        <dbReference type="ARBA" id="ARBA00072293"/>
    </source>
</evidence>
<dbReference type="InterPro" id="IPR006636">
    <property type="entry name" value="STI1_HS-bd"/>
</dbReference>
<dbReference type="PANTHER" id="PTHR10677:SF3">
    <property type="entry name" value="FI07626P-RELATED"/>
    <property type="match status" value="1"/>
</dbReference>
<dbReference type="EMBL" id="HACA01021993">
    <property type="protein sequence ID" value="CDW39354.1"/>
    <property type="molecule type" value="Transcribed_RNA"/>
</dbReference>
<dbReference type="CDD" id="cd14399">
    <property type="entry name" value="UBA_PLICs"/>
    <property type="match status" value="1"/>
</dbReference>
<feature type="region of interest" description="Disordered" evidence="17">
    <location>
        <begin position="259"/>
        <end position="329"/>
    </location>
</feature>
<dbReference type="Pfam" id="PF00240">
    <property type="entry name" value="ubiquitin"/>
    <property type="match status" value="1"/>
</dbReference>
<evidence type="ECO:0000256" key="12">
    <source>
        <dbReference type="ARBA" id="ARBA00071717"/>
    </source>
</evidence>
<dbReference type="PROSITE" id="PS50053">
    <property type="entry name" value="UBIQUITIN_2"/>
    <property type="match status" value="1"/>
</dbReference>
<dbReference type="GO" id="GO:0048471">
    <property type="term" value="C:perinuclear region of cytoplasm"/>
    <property type="evidence" value="ECO:0007669"/>
    <property type="project" value="UniProtKB-SubCell"/>
</dbReference>
<evidence type="ECO:0000256" key="3">
    <source>
        <dbReference type="ARBA" id="ARBA00004556"/>
    </source>
</evidence>
<dbReference type="AlphaFoldDB" id="A0A0K2UM72"/>
<dbReference type="Pfam" id="PF23195">
    <property type="entry name" value="UBQLN1"/>
    <property type="match status" value="1"/>
</dbReference>
<dbReference type="GO" id="GO:0031593">
    <property type="term" value="F:polyubiquitin modification-dependent protein binding"/>
    <property type="evidence" value="ECO:0007669"/>
    <property type="project" value="TreeGrafter"/>
</dbReference>
<dbReference type="OrthoDB" id="9450922at2759"/>
<keyword evidence="9" id="KW-0832">Ubl conjugation</keyword>
<feature type="compositionally biased region" description="Low complexity" evidence="17">
    <location>
        <begin position="451"/>
        <end position="500"/>
    </location>
</feature>
<dbReference type="GO" id="GO:0005694">
    <property type="term" value="C:chromosome"/>
    <property type="evidence" value="ECO:0007669"/>
    <property type="project" value="UniProtKB-SubCell"/>
</dbReference>
<dbReference type="Gene3D" id="1.10.8.10">
    <property type="entry name" value="DNA helicase RuvA subunit, C-terminal domain"/>
    <property type="match status" value="1"/>
</dbReference>
<keyword evidence="7" id="KW-0227">DNA damage</keyword>
<accession>A0A0K2UM72</accession>
<dbReference type="GO" id="GO:0005783">
    <property type="term" value="C:endoplasmic reticulum"/>
    <property type="evidence" value="ECO:0007669"/>
    <property type="project" value="UniProtKB-SubCell"/>
</dbReference>
<evidence type="ECO:0000259" key="18">
    <source>
        <dbReference type="PROSITE" id="PS50030"/>
    </source>
</evidence>
<dbReference type="GO" id="GO:0006281">
    <property type="term" value="P:DNA repair"/>
    <property type="evidence" value="ECO:0007669"/>
    <property type="project" value="UniProtKB-KW"/>
</dbReference>
<dbReference type="SUPFAM" id="SSF46934">
    <property type="entry name" value="UBA-like"/>
    <property type="match status" value="1"/>
</dbReference>
<dbReference type="InterPro" id="IPR009060">
    <property type="entry name" value="UBA-like_sf"/>
</dbReference>
<dbReference type="GO" id="GO:0005829">
    <property type="term" value="C:cytosol"/>
    <property type="evidence" value="ECO:0007669"/>
    <property type="project" value="TreeGrafter"/>
</dbReference>
<dbReference type="PANTHER" id="PTHR10677">
    <property type="entry name" value="UBIQUILIN"/>
    <property type="match status" value="1"/>
</dbReference>
<dbReference type="FunFam" id="3.10.20.90:FF:000095">
    <property type="entry name" value="Ubiquilin 4"/>
    <property type="match status" value="1"/>
</dbReference>
<dbReference type="FunFam" id="1.10.260.100:FF:000001">
    <property type="entry name" value="Ubiquilin 1"/>
    <property type="match status" value="1"/>
</dbReference>
<dbReference type="GO" id="GO:0006511">
    <property type="term" value="P:ubiquitin-dependent protein catabolic process"/>
    <property type="evidence" value="ECO:0007669"/>
    <property type="project" value="TreeGrafter"/>
</dbReference>
<comment type="subcellular location">
    <subcellularLocation>
        <location evidence="2">Chromosome</location>
    </subcellularLocation>
    <subcellularLocation>
        <location evidence="3">Cytoplasm</location>
        <location evidence="3">Perinuclear region</location>
    </subcellularLocation>
    <subcellularLocation>
        <location evidence="1">Endoplasmic reticulum</location>
    </subcellularLocation>
</comment>
<evidence type="ECO:0000256" key="10">
    <source>
        <dbReference type="ARBA" id="ARBA00023204"/>
    </source>
</evidence>
<evidence type="ECO:0000256" key="5">
    <source>
        <dbReference type="ARBA" id="ARBA00022499"/>
    </source>
</evidence>
<dbReference type="InterPro" id="IPR000626">
    <property type="entry name" value="Ubiquitin-like_dom"/>
</dbReference>
<dbReference type="SUPFAM" id="SSF54236">
    <property type="entry name" value="Ubiquitin-like"/>
    <property type="match status" value="1"/>
</dbReference>
<evidence type="ECO:0000256" key="15">
    <source>
        <dbReference type="ARBA" id="ARBA00082499"/>
    </source>
</evidence>
<dbReference type="FunFam" id="1.10.8.10:FF:000079">
    <property type="entry name" value="Ubiquitin family protein"/>
    <property type="match status" value="1"/>
</dbReference>
<feature type="compositionally biased region" description="Low complexity" evidence="17">
    <location>
        <begin position="293"/>
        <end position="311"/>
    </location>
</feature>
<name>A0A0K2UM72_LEPSM</name>
<sequence length="573" mass="61457">MSDNMEESTPESQNLITITVKTPKEKQSIEIEENANIKDFKAKISEKFTAPVEQLCLIFAGKIMKDNDSLDTHNIKNGMTVHLVIRTGNTSSNTPNTSPEPSSTPRSNQDTSQTPFGLGGMGGIPGLSALGMGSSNFMEMQQRMQNEVLSNPNMMRQIMSSPVTQNLMSNPEIMRGLIQSNPQIQQLMESNPEIGHMINNPEIMRQTMEIASNPAMLQELMRNQDRAMSNLESIPGGQNALQEMYRNIQEPMLNAAQEQFGGNPFGALSGGNSNSTINSSASTGENAAPLPNPWSGGSSSSNSSGNNNSPRLGGGGVAGSGNNLFSSPGMQSLMQQMMDNPSMMQNMLNAPYTQSVMQYLSQNPDAASQLISNNPLFSGNPALQERMRGMMPQFVNQMQDPSVQNLMTNPDALEAIMQIQNGMQRLQNVAPDVYSTMGLPSSGPGFGGLPSTGTTGTTTTSTSSPSTTNSTISSNTNTTSGNTQQAGTPTTTTTPSDQQNSDVFSQLMSRMILGMNSQGQNNPPEERFSSQLETLASMGFVDRQANIQALIATYGDVNAAIDRLLNRQAGPQS</sequence>
<evidence type="ECO:0000256" key="8">
    <source>
        <dbReference type="ARBA" id="ARBA00022824"/>
    </source>
</evidence>
<keyword evidence="5" id="KW-1017">Isopeptide bond</keyword>
<evidence type="ECO:0000256" key="1">
    <source>
        <dbReference type="ARBA" id="ARBA00004240"/>
    </source>
</evidence>
<dbReference type="FunFam" id="1.10.260.100:FF:000003">
    <property type="entry name" value="Ubiquilin 1"/>
    <property type="match status" value="1"/>
</dbReference>
<evidence type="ECO:0000256" key="6">
    <source>
        <dbReference type="ARBA" id="ARBA00022553"/>
    </source>
</evidence>
<feature type="domain" description="Ubiquitin-like" evidence="19">
    <location>
        <begin position="16"/>
        <end position="86"/>
    </location>
</feature>
<dbReference type="InterPro" id="IPR019956">
    <property type="entry name" value="Ubiquitin_dom"/>
</dbReference>
<dbReference type="Gene3D" id="3.10.20.90">
    <property type="entry name" value="Phosphatidylinositol 3-kinase Catalytic Subunit, Chain A, domain 1"/>
    <property type="match status" value="1"/>
</dbReference>
<evidence type="ECO:0000313" key="20">
    <source>
        <dbReference type="EMBL" id="CDW39354.1"/>
    </source>
</evidence>
<evidence type="ECO:0000256" key="9">
    <source>
        <dbReference type="ARBA" id="ARBA00022843"/>
    </source>
</evidence>
<dbReference type="PROSITE" id="PS50030">
    <property type="entry name" value="UBA"/>
    <property type="match status" value="1"/>
</dbReference>